<evidence type="ECO:0000256" key="2">
    <source>
        <dbReference type="ARBA" id="ARBA00022448"/>
    </source>
</evidence>
<feature type="transmembrane region" description="Helical" evidence="6">
    <location>
        <begin position="75"/>
        <end position="94"/>
    </location>
</feature>
<sequence length="207" mass="22511">MSTMLPYCFFGLHDTAYSEILSLWAVSDRKYGGLSFSTEDIGEVLAMAGASLLVYQLIIYRWVHTILGTVNSSRIASAVSILVLATYPFMTYLYGVQLSFALYSAAMMKSALAITATTGICLLQNNAVCQEQKGTANGISTTAMSFFKAIAPVCAGALFSWAQKRQDATFLPGDQVVFVMLNFVELLGLIFTFEPFLVLPAAQDQSN</sequence>
<evidence type="ECO:0000256" key="6">
    <source>
        <dbReference type="SAM" id="Phobius"/>
    </source>
</evidence>
<reference evidence="7" key="2">
    <citation type="journal article" date="2015" name="Data Brief">
        <title>Shoot transcriptome of the giant reed, Arundo donax.</title>
        <authorList>
            <person name="Barrero R.A."/>
            <person name="Guerrero F.D."/>
            <person name="Moolhuijzen P."/>
            <person name="Goolsby J.A."/>
            <person name="Tidwell J."/>
            <person name="Bellgard S.E."/>
            <person name="Bellgard M.I."/>
        </authorList>
    </citation>
    <scope>NUCLEOTIDE SEQUENCE</scope>
    <source>
        <tissue evidence="7">Shoot tissue taken approximately 20 cm above the soil surface</tissue>
    </source>
</reference>
<feature type="transmembrane region" description="Helical" evidence="6">
    <location>
        <begin position="144"/>
        <end position="163"/>
    </location>
</feature>
<dbReference type="Gene3D" id="1.20.1250.20">
    <property type="entry name" value="MFS general substrate transporter like domains"/>
    <property type="match status" value="1"/>
</dbReference>
<evidence type="ECO:0000313" key="7">
    <source>
        <dbReference type="EMBL" id="JAD81590.1"/>
    </source>
</evidence>
<feature type="transmembrane region" description="Helical" evidence="6">
    <location>
        <begin position="44"/>
        <end position="63"/>
    </location>
</feature>
<evidence type="ECO:0000256" key="3">
    <source>
        <dbReference type="ARBA" id="ARBA00022692"/>
    </source>
</evidence>
<feature type="transmembrane region" description="Helical" evidence="6">
    <location>
        <begin position="175"/>
        <end position="199"/>
    </location>
</feature>
<dbReference type="PANTHER" id="PTHR23504:SF28">
    <property type="entry name" value="OS12G0133000 PROTEIN"/>
    <property type="match status" value="1"/>
</dbReference>
<dbReference type="InterPro" id="IPR036259">
    <property type="entry name" value="MFS_trans_sf"/>
</dbReference>
<comment type="subcellular location">
    <subcellularLocation>
        <location evidence="1">Membrane</location>
        <topology evidence="1">Multi-pass membrane protein</topology>
    </subcellularLocation>
</comment>
<feature type="transmembrane region" description="Helical" evidence="6">
    <location>
        <begin position="100"/>
        <end position="123"/>
    </location>
</feature>
<keyword evidence="3 6" id="KW-0812">Transmembrane</keyword>
<evidence type="ECO:0008006" key="8">
    <source>
        <dbReference type="Google" id="ProtNLM"/>
    </source>
</evidence>
<evidence type="ECO:0000256" key="1">
    <source>
        <dbReference type="ARBA" id="ARBA00004141"/>
    </source>
</evidence>
<dbReference type="PANTHER" id="PTHR23504">
    <property type="entry name" value="MAJOR FACILITATOR SUPERFAMILY DOMAIN-CONTAINING PROTEIN 10"/>
    <property type="match status" value="1"/>
</dbReference>
<keyword evidence="4 6" id="KW-1133">Transmembrane helix</keyword>
<dbReference type="EMBL" id="GBRH01216305">
    <property type="protein sequence ID" value="JAD81590.1"/>
    <property type="molecule type" value="Transcribed_RNA"/>
</dbReference>
<dbReference type="GO" id="GO:0016020">
    <property type="term" value="C:membrane"/>
    <property type="evidence" value="ECO:0007669"/>
    <property type="project" value="UniProtKB-SubCell"/>
</dbReference>
<proteinExistence type="predicted"/>
<evidence type="ECO:0000256" key="4">
    <source>
        <dbReference type="ARBA" id="ARBA00022989"/>
    </source>
</evidence>
<reference evidence="7" key="1">
    <citation type="submission" date="2014-09" db="EMBL/GenBank/DDBJ databases">
        <authorList>
            <person name="Magalhaes I.L.F."/>
            <person name="Oliveira U."/>
            <person name="Santos F.R."/>
            <person name="Vidigal T.H.D.A."/>
            <person name="Brescovit A.D."/>
            <person name="Santos A.J."/>
        </authorList>
    </citation>
    <scope>NUCLEOTIDE SEQUENCE</scope>
    <source>
        <tissue evidence="7">Shoot tissue taken approximately 20 cm above the soil surface</tissue>
    </source>
</reference>
<evidence type="ECO:0000256" key="5">
    <source>
        <dbReference type="ARBA" id="ARBA00023136"/>
    </source>
</evidence>
<organism evidence="7">
    <name type="scientific">Arundo donax</name>
    <name type="common">Giant reed</name>
    <name type="synonym">Donax arundinaceus</name>
    <dbReference type="NCBI Taxonomy" id="35708"/>
    <lineage>
        <taxon>Eukaryota</taxon>
        <taxon>Viridiplantae</taxon>
        <taxon>Streptophyta</taxon>
        <taxon>Embryophyta</taxon>
        <taxon>Tracheophyta</taxon>
        <taxon>Spermatophyta</taxon>
        <taxon>Magnoliopsida</taxon>
        <taxon>Liliopsida</taxon>
        <taxon>Poales</taxon>
        <taxon>Poaceae</taxon>
        <taxon>PACMAD clade</taxon>
        <taxon>Arundinoideae</taxon>
        <taxon>Arundineae</taxon>
        <taxon>Arundo</taxon>
    </lineage>
</organism>
<dbReference type="AlphaFoldDB" id="A0A0A9D7H4"/>
<dbReference type="SUPFAM" id="SSF103473">
    <property type="entry name" value="MFS general substrate transporter"/>
    <property type="match status" value="1"/>
</dbReference>
<protein>
    <recommendedName>
        <fullName evidence="8">Major facilitator superfamily (MFS) profile domain-containing protein</fullName>
    </recommendedName>
</protein>
<accession>A0A0A9D7H4</accession>
<keyword evidence="5 6" id="KW-0472">Membrane</keyword>
<keyword evidence="2" id="KW-0813">Transport</keyword>
<name>A0A0A9D7H4_ARUDO</name>